<dbReference type="Proteomes" id="UP000439780">
    <property type="component" value="Unassembled WGS sequence"/>
</dbReference>
<organism evidence="2 3">
    <name type="scientific">Qipengyuania algicida</name>
    <dbReference type="NCBI Taxonomy" id="1836209"/>
    <lineage>
        <taxon>Bacteria</taxon>
        <taxon>Pseudomonadati</taxon>
        <taxon>Pseudomonadota</taxon>
        <taxon>Alphaproteobacteria</taxon>
        <taxon>Sphingomonadales</taxon>
        <taxon>Erythrobacteraceae</taxon>
        <taxon>Qipengyuania</taxon>
    </lineage>
</organism>
<name>A0A845AKJ2_9SPHN</name>
<keyword evidence="3" id="KW-1185">Reference proteome</keyword>
<protein>
    <recommendedName>
        <fullName evidence="4">Porin</fullName>
    </recommendedName>
</protein>
<feature type="signal peptide" evidence="1">
    <location>
        <begin position="1"/>
        <end position="26"/>
    </location>
</feature>
<evidence type="ECO:0000313" key="2">
    <source>
        <dbReference type="EMBL" id="MXP29375.1"/>
    </source>
</evidence>
<dbReference type="AlphaFoldDB" id="A0A845AKJ2"/>
<dbReference type="EMBL" id="WTYA01000008">
    <property type="protein sequence ID" value="MXP29375.1"/>
    <property type="molecule type" value="Genomic_DNA"/>
</dbReference>
<evidence type="ECO:0000313" key="3">
    <source>
        <dbReference type="Proteomes" id="UP000439780"/>
    </source>
</evidence>
<dbReference type="OrthoDB" id="8479273at2"/>
<feature type="chain" id="PRO_5032761778" description="Porin" evidence="1">
    <location>
        <begin position="27"/>
        <end position="255"/>
    </location>
</feature>
<keyword evidence="1" id="KW-0732">Signal</keyword>
<reference evidence="2 3" key="1">
    <citation type="submission" date="2019-12" db="EMBL/GenBank/DDBJ databases">
        <title>Genomic-based taxomic classification of the family Erythrobacteraceae.</title>
        <authorList>
            <person name="Xu L."/>
        </authorList>
    </citation>
    <scope>NUCLEOTIDE SEQUENCE [LARGE SCALE GENOMIC DNA]</scope>
    <source>
        <strain evidence="2 3">KEMB 9005-328</strain>
    </source>
</reference>
<proteinExistence type="predicted"/>
<dbReference type="RefSeq" id="WP_160753676.1">
    <property type="nucleotide sequence ID" value="NZ_WTYA01000008.1"/>
</dbReference>
<sequence>MSKKGSKSSAMRVIPALLAAAGLAFALPSVSGAVVSKNAQPASRLGLDYVPFTPAKVDPRLARVVEQALGTDGLRFTPAARPENGDRVVTMAVRVDRATAKAISFRAPMDGADNARPGLGTTPLVAPTRFNLGTARGYQSFAQPTAKLAPLQPGTRDIGLPDMSQFKLDEGAEASKPSRLQPRIAFKRDNEPGHGPRAYDSDIDQLVDLGGAYRITRNLDVTAGVRMSQQRDRIAPLTDGVEDSKAIYVGTQFHF</sequence>
<evidence type="ECO:0000256" key="1">
    <source>
        <dbReference type="SAM" id="SignalP"/>
    </source>
</evidence>
<gene>
    <name evidence="2" type="ORF">GRI58_11130</name>
</gene>
<accession>A0A845AKJ2</accession>
<comment type="caution">
    <text evidence="2">The sequence shown here is derived from an EMBL/GenBank/DDBJ whole genome shotgun (WGS) entry which is preliminary data.</text>
</comment>
<evidence type="ECO:0008006" key="4">
    <source>
        <dbReference type="Google" id="ProtNLM"/>
    </source>
</evidence>